<evidence type="ECO:0000259" key="1">
    <source>
        <dbReference type="PROSITE" id="PS50181"/>
    </source>
</evidence>
<evidence type="ECO:0000313" key="4">
    <source>
        <dbReference type="EMBL" id="CAF3593721.1"/>
    </source>
</evidence>
<dbReference type="OrthoDB" id="10006288at2759"/>
<proteinExistence type="predicted"/>
<dbReference type="Proteomes" id="UP000663872">
    <property type="component" value="Unassembled WGS sequence"/>
</dbReference>
<dbReference type="SUPFAM" id="SSF52047">
    <property type="entry name" value="RNI-like"/>
    <property type="match status" value="1"/>
</dbReference>
<sequence>MLGDHCKNEFDTMSDSLSSNLFQLEGTPNELLLEIFQYVNPIDLRSFEGLNKRINCIIQALKVNIVVRCQEKDEFNYLSIFTPTQIVRLEIRNYCLPLKLNVMTELRSFTLDCTYLSNEQLDQITKIRLLRLEWLSIENVTYDLRTPLLDVISRGEHFPSLKTCQIKSRHHYNLENNDSKSLPNNALRSLAIDTWHWSQLDWLLHQLPNLRRFETNFGKSYDSMIHYVQPHLLITYLKITLNDPLHDLETFLKWTPNLTRLRIRGKIRGNDVLKHFEKMAEFLSILVPRLQHFDCELYCYTNDNEAHELIIRQLHPIFSKIRCLSGRAQNKCYATDIMIYPVDNEYEFMEQPAIYPIAHCYHCFCGNRCGIADRCYCSYTDGYCSSFGGCYSGHCYDYSS</sequence>
<reference evidence="3" key="1">
    <citation type="submission" date="2021-02" db="EMBL/GenBank/DDBJ databases">
        <authorList>
            <person name="Nowell W R."/>
        </authorList>
    </citation>
    <scope>NUCLEOTIDE SEQUENCE</scope>
</reference>
<evidence type="ECO:0000313" key="2">
    <source>
        <dbReference type="EMBL" id="CAF3087380.1"/>
    </source>
</evidence>
<evidence type="ECO:0000313" key="5">
    <source>
        <dbReference type="Proteomes" id="UP000663833"/>
    </source>
</evidence>
<organism evidence="3 5">
    <name type="scientific">Rotaria socialis</name>
    <dbReference type="NCBI Taxonomy" id="392032"/>
    <lineage>
        <taxon>Eukaryota</taxon>
        <taxon>Metazoa</taxon>
        <taxon>Spiralia</taxon>
        <taxon>Gnathifera</taxon>
        <taxon>Rotifera</taxon>
        <taxon>Eurotatoria</taxon>
        <taxon>Bdelloidea</taxon>
        <taxon>Philodinida</taxon>
        <taxon>Philodinidae</taxon>
        <taxon>Rotaria</taxon>
    </lineage>
</organism>
<dbReference type="Proteomes" id="UP000663825">
    <property type="component" value="Unassembled WGS sequence"/>
</dbReference>
<feature type="domain" description="F-box" evidence="1">
    <location>
        <begin position="21"/>
        <end position="59"/>
    </location>
</feature>
<dbReference type="PROSITE" id="PS50181">
    <property type="entry name" value="FBOX"/>
    <property type="match status" value="1"/>
</dbReference>
<evidence type="ECO:0000313" key="3">
    <source>
        <dbReference type="EMBL" id="CAF3243031.1"/>
    </source>
</evidence>
<dbReference type="Pfam" id="PF00646">
    <property type="entry name" value="F-box"/>
    <property type="match status" value="1"/>
</dbReference>
<dbReference type="AlphaFoldDB" id="A0A817R2U9"/>
<dbReference type="EMBL" id="CAJNXB010000703">
    <property type="protein sequence ID" value="CAF3087380.1"/>
    <property type="molecule type" value="Genomic_DNA"/>
</dbReference>
<comment type="caution">
    <text evidence="3">The sequence shown here is derived from an EMBL/GenBank/DDBJ whole genome shotgun (WGS) entry which is preliminary data.</text>
</comment>
<dbReference type="EMBL" id="CAJNYD010000303">
    <property type="protein sequence ID" value="CAF3243031.1"/>
    <property type="molecule type" value="Genomic_DNA"/>
</dbReference>
<dbReference type="EMBL" id="CAJNYT010003706">
    <property type="protein sequence ID" value="CAF3593721.1"/>
    <property type="molecule type" value="Genomic_DNA"/>
</dbReference>
<protein>
    <recommendedName>
        <fullName evidence="1">F-box domain-containing protein</fullName>
    </recommendedName>
</protein>
<accession>A0A817R2U9</accession>
<dbReference type="InterPro" id="IPR001810">
    <property type="entry name" value="F-box_dom"/>
</dbReference>
<dbReference type="Proteomes" id="UP000663833">
    <property type="component" value="Unassembled WGS sequence"/>
</dbReference>
<name>A0A817R2U9_9BILA</name>
<gene>
    <name evidence="4" type="ORF">GRG538_LOCUS22335</name>
    <name evidence="3" type="ORF">LUA448_LOCUS4374</name>
    <name evidence="2" type="ORF">TIS948_LOCUS6117</name>
</gene>